<evidence type="ECO:0000313" key="3">
    <source>
        <dbReference type="Proteomes" id="UP001560019"/>
    </source>
</evidence>
<sequence length="252" mass="27466">MSDTMKTAELEDVLSSIRRLVTEQAEARGPGASRLVLTPSLRIDASAAPDLSEFDLDEADDLPGDDVCEDDATDDERAFDAGEDPEAASEEAWELAWDEEEGGAPSLEERLSELEAAVAATPDETAWAASSARVGSTRLHIGLPEDPSYDDAAEAEEEPEEYRAASAARTRARWQPQPSQRDLDASDEADDTASEDLFSSLEDALDEDALRALVSEIVREELQGALGERITRNVRKLVRSEINRVLSSRAFD</sequence>
<evidence type="ECO:0000313" key="2">
    <source>
        <dbReference type="EMBL" id="MEX5727103.1"/>
    </source>
</evidence>
<feature type="compositionally biased region" description="Acidic residues" evidence="1">
    <location>
        <begin position="81"/>
        <end position="102"/>
    </location>
</feature>
<feature type="region of interest" description="Disordered" evidence="1">
    <location>
        <begin position="52"/>
        <end position="107"/>
    </location>
</feature>
<gene>
    <name evidence="2" type="ORF">Ga0609869_000456</name>
</gene>
<dbReference type="EMBL" id="JBEHHI010000001">
    <property type="protein sequence ID" value="MEX5727103.1"/>
    <property type="molecule type" value="Genomic_DNA"/>
</dbReference>
<evidence type="ECO:0000256" key="1">
    <source>
        <dbReference type="SAM" id="MobiDB-lite"/>
    </source>
</evidence>
<reference evidence="2 3" key="1">
    <citation type="submission" date="2024-06" db="EMBL/GenBank/DDBJ databases">
        <title>Genome of Rhodovulum iodosum, a marine photoferrotroph.</title>
        <authorList>
            <person name="Bianchini G."/>
            <person name="Nikeleit V."/>
            <person name="Kappler A."/>
            <person name="Bryce C."/>
            <person name="Sanchez-Baracaldo P."/>
        </authorList>
    </citation>
    <scope>NUCLEOTIDE SEQUENCE [LARGE SCALE GENOMIC DNA]</scope>
    <source>
        <strain evidence="2 3">UT/N1</strain>
    </source>
</reference>
<organism evidence="2 3">
    <name type="scientific">Rhodovulum iodosum</name>
    <dbReference type="NCBI Taxonomy" id="68291"/>
    <lineage>
        <taxon>Bacteria</taxon>
        <taxon>Pseudomonadati</taxon>
        <taxon>Pseudomonadota</taxon>
        <taxon>Alphaproteobacteria</taxon>
        <taxon>Rhodobacterales</taxon>
        <taxon>Paracoccaceae</taxon>
        <taxon>Rhodovulum</taxon>
    </lineage>
</organism>
<evidence type="ECO:0008006" key="4">
    <source>
        <dbReference type="Google" id="ProtNLM"/>
    </source>
</evidence>
<keyword evidence="3" id="KW-1185">Reference proteome</keyword>
<accession>A0ABV3XPS7</accession>
<feature type="compositionally biased region" description="Acidic residues" evidence="1">
    <location>
        <begin position="185"/>
        <end position="194"/>
    </location>
</feature>
<feature type="region of interest" description="Disordered" evidence="1">
    <location>
        <begin position="138"/>
        <end position="195"/>
    </location>
</feature>
<feature type="compositionally biased region" description="Acidic residues" evidence="1">
    <location>
        <begin position="147"/>
        <end position="160"/>
    </location>
</feature>
<name>A0ABV3XPS7_9RHOB</name>
<comment type="caution">
    <text evidence="2">The sequence shown here is derived from an EMBL/GenBank/DDBJ whole genome shotgun (WGS) entry which is preliminary data.</text>
</comment>
<protein>
    <recommendedName>
        <fullName evidence="4">DUF2497 domain-containing protein</fullName>
    </recommendedName>
</protein>
<feature type="compositionally biased region" description="Acidic residues" evidence="1">
    <location>
        <begin position="52"/>
        <end position="74"/>
    </location>
</feature>
<dbReference type="RefSeq" id="WP_125408172.1">
    <property type="nucleotide sequence ID" value="NZ_JBEHHI010000001.1"/>
</dbReference>
<proteinExistence type="predicted"/>
<dbReference type="Proteomes" id="UP001560019">
    <property type="component" value="Unassembled WGS sequence"/>
</dbReference>